<organism evidence="1 2">
    <name type="scientific">Aspergillus costaricaensis CBS 115574</name>
    <dbReference type="NCBI Taxonomy" id="1448317"/>
    <lineage>
        <taxon>Eukaryota</taxon>
        <taxon>Fungi</taxon>
        <taxon>Dikarya</taxon>
        <taxon>Ascomycota</taxon>
        <taxon>Pezizomycotina</taxon>
        <taxon>Eurotiomycetes</taxon>
        <taxon>Eurotiomycetidae</taxon>
        <taxon>Eurotiales</taxon>
        <taxon>Aspergillaceae</taxon>
        <taxon>Aspergillus</taxon>
        <taxon>Aspergillus subgen. Circumdati</taxon>
    </lineage>
</organism>
<proteinExistence type="predicted"/>
<dbReference type="Proteomes" id="UP000249748">
    <property type="component" value="Unassembled WGS sequence"/>
</dbReference>
<evidence type="ECO:0000313" key="2">
    <source>
        <dbReference type="Proteomes" id="UP000249748"/>
    </source>
</evidence>
<name>A0ACD1I3W6_9EURO</name>
<gene>
    <name evidence="1" type="ORF">BO79DRAFT_240234</name>
</gene>
<dbReference type="EMBL" id="KZ824570">
    <property type="protein sequence ID" value="RAK84911.1"/>
    <property type="molecule type" value="Genomic_DNA"/>
</dbReference>
<sequence>MGVGHEGMHQSYHIICGENKYTLRSGQTASSNHQQIHPQYYVHYVSTQFSLQGRTALVTGGARGCGLAFARGLAQAGANVAIFDRIPPEEGFLSIEKEYGVRTAYYEVDVSSPESLATGFGAFQTDFNNALDICVPCAGINRHQTFLEFNYADHQELLGVNVLGLFHTAQLAARQMIANGTKHGSIVLVASMASHVAVRSQLCSAYCGSKGAVRAMCPAIAKELAEYGIRVNSISPGYVRTEMTAAFPHLIEEWKSAAMNGRIAEPEDIMGACVFLASDASSYMTGQDVIVDGGVTKNNLIRYGTPVTLLDDRPTATSTGKADGLQPKTIETLKQFRLSDELLRNGAKESTPQSPTLTRTSRQTHYPEHLVGASDPYILLAHQGMLEDVLIEDIEERGGYVQRNSPFVSVSKTQDGSGELEVIYNDNTTNTKKIIRTKYLVGCDGARSKVRDFIPGAQLEGEMSNASWGVLDGVIDTDFPDLWSKVAVRSHTAGSILWIPRERGMTRLYVELSSTDGERVDRAKATPEYVMARAREAMQPFRLEWKEIEWFGNYVVGQRVARRFSDPENQIFIAGDAGHVHSALAAQGANTSMHDSVNLAWKLNLVARNLAPASLLNTYSDERRKIANDLIAFDAGHVAAFEKGEAALARNFEENIRFISGVGAEYDAGVLTKSADGKMKGGIQAGTLTRPAKATRYIDANLVDLQLDVPMMGQFRVILFAGEVVGGKGFLEGFCGGVGMEGVNGVARESYKKCPRGFSDGDKYFPLARYTPVSEVVTYGLVTRSEKRDFELGDLPELLQQSRWTVYLDDVEGGEGCTGKWMGEMERDQVGVMIVRPDGYVGAKGVWGWSEGEGSRASEWVGEYLALGK</sequence>
<reference evidence="1" key="1">
    <citation type="submission" date="2018-02" db="EMBL/GenBank/DDBJ databases">
        <title>The genomes of Aspergillus section Nigri reveals drivers in fungal speciation.</title>
        <authorList>
            <consortium name="DOE Joint Genome Institute"/>
            <person name="Vesth T.C."/>
            <person name="Nybo J."/>
            <person name="Theobald S."/>
            <person name="Brandl J."/>
            <person name="Frisvad J.C."/>
            <person name="Nielsen K.F."/>
            <person name="Lyhne E.K."/>
            <person name="Kogle M.E."/>
            <person name="Kuo A."/>
            <person name="Riley R."/>
            <person name="Clum A."/>
            <person name="Nolan M."/>
            <person name="Lipzen A."/>
            <person name="Salamov A."/>
            <person name="Henrissat B."/>
            <person name="Wiebenga A."/>
            <person name="De vries R.P."/>
            <person name="Grigoriev I.V."/>
            <person name="Mortensen U.H."/>
            <person name="Andersen M.R."/>
            <person name="Baker S.E."/>
        </authorList>
    </citation>
    <scope>NUCLEOTIDE SEQUENCE</scope>
    <source>
        <strain evidence="1">CBS 115574</strain>
    </source>
</reference>
<evidence type="ECO:0000313" key="1">
    <source>
        <dbReference type="EMBL" id="RAK84911.1"/>
    </source>
</evidence>
<keyword evidence="2" id="KW-1185">Reference proteome</keyword>
<accession>A0ACD1I3W6</accession>
<protein>
    <submittedName>
        <fullName evidence="1">FAD binding domain protein</fullName>
    </submittedName>
</protein>